<dbReference type="InterPro" id="IPR041737">
    <property type="entry name" value="SoxW"/>
</dbReference>
<evidence type="ECO:0000259" key="1">
    <source>
        <dbReference type="Pfam" id="PF13098"/>
    </source>
</evidence>
<name>A0A106BQA6_THIDE</name>
<dbReference type="EMBL" id="LDUG01000019">
    <property type="protein sequence ID" value="KVW96685.1"/>
    <property type="molecule type" value="Genomic_DNA"/>
</dbReference>
<dbReference type="InterPro" id="IPR036249">
    <property type="entry name" value="Thioredoxin-like_sf"/>
</dbReference>
<reference evidence="2 3" key="1">
    <citation type="journal article" date="2015" name="Appl. Environ. Microbiol.">
        <title>Aerobic and Anaerobic Thiosulfate Oxidation by a Cold-Adapted, Subglacial Chemoautotroph.</title>
        <authorList>
            <person name="Harrold Z.R."/>
            <person name="Skidmore M.L."/>
            <person name="Hamilton T.L."/>
            <person name="Desch L."/>
            <person name="Amada K."/>
            <person name="van Gelder W."/>
            <person name="Glover K."/>
            <person name="Roden E.E."/>
            <person name="Boyd E.S."/>
        </authorList>
    </citation>
    <scope>NUCLEOTIDE SEQUENCE [LARGE SCALE GENOMIC DNA]</scope>
    <source>
        <strain evidence="2 3">RG</strain>
    </source>
</reference>
<dbReference type="AlphaFoldDB" id="A0A106BQA6"/>
<dbReference type="OrthoDB" id="8561208at2"/>
<feature type="domain" description="Thioredoxin-like fold" evidence="1">
    <location>
        <begin position="41"/>
        <end position="137"/>
    </location>
</feature>
<dbReference type="Gene3D" id="3.40.30.10">
    <property type="entry name" value="Glutaredoxin"/>
    <property type="match status" value="1"/>
</dbReference>
<proteinExistence type="predicted"/>
<evidence type="ECO:0000313" key="3">
    <source>
        <dbReference type="Proteomes" id="UP000064243"/>
    </source>
</evidence>
<sequence length="168" mass="18480">MMRMIAIWTLILAWGLALTGPARAMDSLVQAKNFHADARTAAQRQVPILVLFTSPTCPYCERAKREYLVPMHMDPGYHSRVIIREVNINSTASLTGFDGKPTTEGAFARANKVSIVPTVMVFDPRGTATSEAIVGLLIADYYFGYLEAAIDEGMRMVRGKKISLKTGP</sequence>
<organism evidence="2 3">
    <name type="scientific">Thiobacillus denitrificans</name>
    <dbReference type="NCBI Taxonomy" id="36861"/>
    <lineage>
        <taxon>Bacteria</taxon>
        <taxon>Pseudomonadati</taxon>
        <taxon>Pseudomonadota</taxon>
        <taxon>Betaproteobacteria</taxon>
        <taxon>Nitrosomonadales</taxon>
        <taxon>Thiobacillaceae</taxon>
        <taxon>Thiobacillus</taxon>
    </lineage>
</organism>
<evidence type="ECO:0000313" key="2">
    <source>
        <dbReference type="EMBL" id="KVW96685.1"/>
    </source>
</evidence>
<protein>
    <recommendedName>
        <fullName evidence="1">Thioredoxin-like fold domain-containing protein</fullName>
    </recommendedName>
</protein>
<dbReference type="SUPFAM" id="SSF52833">
    <property type="entry name" value="Thioredoxin-like"/>
    <property type="match status" value="1"/>
</dbReference>
<gene>
    <name evidence="2" type="ORF">ABW22_06980</name>
</gene>
<dbReference type="RefSeq" id="WP_059753887.1">
    <property type="nucleotide sequence ID" value="NZ_LDUG01000019.1"/>
</dbReference>
<comment type="caution">
    <text evidence="2">The sequence shown here is derived from an EMBL/GenBank/DDBJ whole genome shotgun (WGS) entry which is preliminary data.</text>
</comment>
<accession>A0A106BQA6</accession>
<keyword evidence="3" id="KW-1185">Reference proteome</keyword>
<dbReference type="Proteomes" id="UP000064243">
    <property type="component" value="Unassembled WGS sequence"/>
</dbReference>
<dbReference type="CDD" id="cd02951">
    <property type="entry name" value="SoxW"/>
    <property type="match status" value="1"/>
</dbReference>
<dbReference type="PATRIC" id="fig|36861.3.peg.872"/>
<dbReference type="Pfam" id="PF13098">
    <property type="entry name" value="Thioredoxin_2"/>
    <property type="match status" value="1"/>
</dbReference>
<dbReference type="InterPro" id="IPR012336">
    <property type="entry name" value="Thioredoxin-like_fold"/>
</dbReference>